<dbReference type="Gene3D" id="2.130.10.30">
    <property type="entry name" value="Regulator of chromosome condensation 1/beta-lactamase-inhibitor protein II"/>
    <property type="match status" value="1"/>
</dbReference>
<reference evidence="3" key="1">
    <citation type="submission" date="2022-08" db="EMBL/GenBank/DDBJ databases">
        <title>Novel sulphate-reducing endosymbionts in the free-living metamonad Anaeramoeba.</title>
        <authorList>
            <person name="Jerlstrom-Hultqvist J."/>
            <person name="Cepicka I."/>
            <person name="Gallot-Lavallee L."/>
            <person name="Salas-Leiva D."/>
            <person name="Curtis B.A."/>
            <person name="Zahonova K."/>
            <person name="Pipaliya S."/>
            <person name="Dacks J."/>
            <person name="Roger A.J."/>
        </authorList>
    </citation>
    <scope>NUCLEOTIDE SEQUENCE</scope>
    <source>
        <strain evidence="3">Busselton2</strain>
    </source>
</reference>
<dbReference type="Proteomes" id="UP001146793">
    <property type="component" value="Unassembled WGS sequence"/>
</dbReference>
<comment type="caution">
    <text evidence="3">The sequence shown here is derived from an EMBL/GenBank/DDBJ whole genome shotgun (WGS) entry which is preliminary data.</text>
</comment>
<dbReference type="CDD" id="cd18186">
    <property type="entry name" value="BTB_POZ_ZBTB_KLHL-like"/>
    <property type="match status" value="1"/>
</dbReference>
<organism evidence="3 4">
    <name type="scientific">Anaeramoeba flamelloides</name>
    <dbReference type="NCBI Taxonomy" id="1746091"/>
    <lineage>
        <taxon>Eukaryota</taxon>
        <taxon>Metamonada</taxon>
        <taxon>Anaeramoebidae</taxon>
        <taxon>Anaeramoeba</taxon>
    </lineage>
</organism>
<dbReference type="EMBL" id="JANTQA010000012">
    <property type="protein sequence ID" value="KAJ3450504.1"/>
    <property type="molecule type" value="Genomic_DNA"/>
</dbReference>
<evidence type="ECO:0000259" key="2">
    <source>
        <dbReference type="PROSITE" id="PS50097"/>
    </source>
</evidence>
<dbReference type="InterPro" id="IPR000408">
    <property type="entry name" value="Reg_chr_condens"/>
</dbReference>
<dbReference type="InterPro" id="IPR051553">
    <property type="entry name" value="Ran_GTPase-activating"/>
</dbReference>
<dbReference type="PANTHER" id="PTHR45982">
    <property type="entry name" value="REGULATOR OF CHROMOSOME CONDENSATION"/>
    <property type="match status" value="1"/>
</dbReference>
<dbReference type="Pfam" id="PF13540">
    <property type="entry name" value="RCC1_2"/>
    <property type="match status" value="1"/>
</dbReference>
<dbReference type="PROSITE" id="PS50097">
    <property type="entry name" value="BTB"/>
    <property type="match status" value="1"/>
</dbReference>
<gene>
    <name evidence="3" type="ORF">M0812_06685</name>
</gene>
<feature type="repeat" description="RCC1" evidence="1">
    <location>
        <begin position="205"/>
        <end position="258"/>
    </location>
</feature>
<dbReference type="Pfam" id="PF00651">
    <property type="entry name" value="BTB"/>
    <property type="match status" value="1"/>
</dbReference>
<dbReference type="SUPFAM" id="SSF50985">
    <property type="entry name" value="RCC1/BLIP-II"/>
    <property type="match status" value="1"/>
</dbReference>
<dbReference type="InterPro" id="IPR011333">
    <property type="entry name" value="SKP1/BTB/POZ_sf"/>
</dbReference>
<dbReference type="InterPro" id="IPR009091">
    <property type="entry name" value="RCC1/BLIP-II"/>
</dbReference>
<dbReference type="PANTHER" id="PTHR45982:SF1">
    <property type="entry name" value="REGULATOR OF CHROMOSOME CONDENSATION"/>
    <property type="match status" value="1"/>
</dbReference>
<dbReference type="InterPro" id="IPR000210">
    <property type="entry name" value="BTB/POZ_dom"/>
</dbReference>
<dbReference type="AlphaFoldDB" id="A0AAV8AE68"/>
<dbReference type="SUPFAM" id="SSF54695">
    <property type="entry name" value="POZ domain"/>
    <property type="match status" value="1"/>
</dbReference>
<evidence type="ECO:0000256" key="1">
    <source>
        <dbReference type="PROSITE-ProRule" id="PRU00235"/>
    </source>
</evidence>
<dbReference type="PROSITE" id="PS50012">
    <property type="entry name" value="RCC1_3"/>
    <property type="match status" value="1"/>
</dbReference>
<protein>
    <submittedName>
        <fullName evidence="3">Regulator of chromosome condensation</fullName>
    </submittedName>
</protein>
<dbReference type="PROSITE" id="PS00626">
    <property type="entry name" value="RCC1_2"/>
    <property type="match status" value="1"/>
</dbReference>
<proteinExistence type="predicted"/>
<name>A0AAV8AE68_9EUKA</name>
<dbReference type="Gene3D" id="3.30.710.10">
    <property type="entry name" value="Potassium Channel Kv1.1, Chain A"/>
    <property type="match status" value="1"/>
</dbReference>
<evidence type="ECO:0000313" key="3">
    <source>
        <dbReference type="EMBL" id="KAJ3450504.1"/>
    </source>
</evidence>
<feature type="domain" description="BTB" evidence="2">
    <location>
        <begin position="467"/>
        <end position="555"/>
    </location>
</feature>
<accession>A0AAV8AE68</accession>
<evidence type="ECO:0000313" key="4">
    <source>
        <dbReference type="Proteomes" id="UP001146793"/>
    </source>
</evidence>
<sequence length="593" mass="68148">MEPFVYFTGSSSNSFVVTQTNTVKNNLPKFTKLNIQKPKKIVMGCFGHFLVWYGMNKLQLFLKNAKTIDYELENEQIIDIVSGSETYFILTKSKNLYSLAKAPTNVTHQKIPFKDPNKSTLEKLRKVTFFEEKNLVIKQVAIGYCTNYFLCENGSLYASGYYNSGRIGKQGINSNQQLPIFIDDNTAKVFSGSHGLAYFYITNGNECRASGKNSNGQLGQGDTTASKIPRKVILNGFEANDILDIGTGQNHSILLTKDGRVYTCGNGSFNGHNQPKALFTELPEFKEKNVIKIAMGEYQQFALTDENEFYAWGSHGDGFNNPTPELITLPESNLNSISPKAIQISCGSSSYFIYNTEQNSIYQDFRNFFKSKKFTDFSLGNKESNIRCHKAIVEFRTKQKINDIQNIFVKNSYTTEEINCFLKWVYFDEISNSEQLEKIITSLDLSFPPKNNLEKDLLELYKNEDSKDFILLVKDVDYDEDNDDDNDDDDDDDFEEIPVHKFLLLVRSGLFRELFENLNEKEKNTTKIQDYSKKSIESLELLIKYFYTDEIELTADDDPILIVEELEDSIEYYQLNEYSTLSEKLKRIKQQQY</sequence>